<sequence>MKNKRKNIRTLTIILILFSPLFGGLIGRFVGYLNILNLPHIYLDAGLCYLGAIAWIVASLFFYFTYEE</sequence>
<keyword evidence="1" id="KW-0472">Membrane</keyword>
<dbReference type="AlphaFoldDB" id="A0A645ICA1"/>
<gene>
    <name evidence="2" type="ORF">SDC9_196479</name>
</gene>
<evidence type="ECO:0000313" key="2">
    <source>
        <dbReference type="EMBL" id="MPN48867.1"/>
    </source>
</evidence>
<evidence type="ECO:0000256" key="1">
    <source>
        <dbReference type="SAM" id="Phobius"/>
    </source>
</evidence>
<protein>
    <submittedName>
        <fullName evidence="2">Uncharacterized protein</fullName>
    </submittedName>
</protein>
<feature type="transmembrane region" description="Helical" evidence="1">
    <location>
        <begin position="12"/>
        <end position="35"/>
    </location>
</feature>
<dbReference type="EMBL" id="VSSQ01111568">
    <property type="protein sequence ID" value="MPN48867.1"/>
    <property type="molecule type" value="Genomic_DNA"/>
</dbReference>
<keyword evidence="1" id="KW-1133">Transmembrane helix</keyword>
<organism evidence="2">
    <name type="scientific">bioreactor metagenome</name>
    <dbReference type="NCBI Taxonomy" id="1076179"/>
    <lineage>
        <taxon>unclassified sequences</taxon>
        <taxon>metagenomes</taxon>
        <taxon>ecological metagenomes</taxon>
    </lineage>
</organism>
<keyword evidence="1" id="KW-0812">Transmembrane</keyword>
<name>A0A645ICA1_9ZZZZ</name>
<feature type="transmembrane region" description="Helical" evidence="1">
    <location>
        <begin position="41"/>
        <end position="64"/>
    </location>
</feature>
<proteinExistence type="predicted"/>
<comment type="caution">
    <text evidence="2">The sequence shown here is derived from an EMBL/GenBank/DDBJ whole genome shotgun (WGS) entry which is preliminary data.</text>
</comment>
<accession>A0A645ICA1</accession>
<reference evidence="2" key="1">
    <citation type="submission" date="2019-08" db="EMBL/GenBank/DDBJ databases">
        <authorList>
            <person name="Kucharzyk K."/>
            <person name="Murdoch R.W."/>
            <person name="Higgins S."/>
            <person name="Loffler F."/>
        </authorList>
    </citation>
    <scope>NUCLEOTIDE SEQUENCE</scope>
</reference>